<dbReference type="PROSITE" id="PS50977">
    <property type="entry name" value="HTH_TETR_2"/>
    <property type="match status" value="1"/>
</dbReference>
<organism evidence="4 5">
    <name type="scientific">Clostridium algifaecis</name>
    <dbReference type="NCBI Taxonomy" id="1472040"/>
    <lineage>
        <taxon>Bacteria</taxon>
        <taxon>Bacillati</taxon>
        <taxon>Bacillota</taxon>
        <taxon>Clostridia</taxon>
        <taxon>Eubacteriales</taxon>
        <taxon>Clostridiaceae</taxon>
        <taxon>Clostridium</taxon>
    </lineage>
</organism>
<evidence type="ECO:0000256" key="1">
    <source>
        <dbReference type="ARBA" id="ARBA00023125"/>
    </source>
</evidence>
<reference evidence="4 5" key="1">
    <citation type="submission" date="2021-03" db="EMBL/GenBank/DDBJ databases">
        <title>Genomic Encyclopedia of Type Strains, Phase IV (KMG-IV): sequencing the most valuable type-strain genomes for metagenomic binning, comparative biology and taxonomic classification.</title>
        <authorList>
            <person name="Goeker M."/>
        </authorList>
    </citation>
    <scope>NUCLEOTIDE SEQUENCE [LARGE SCALE GENOMIC DNA]</scope>
    <source>
        <strain evidence="4 5">DSM 28783</strain>
    </source>
</reference>
<dbReference type="PRINTS" id="PR00455">
    <property type="entry name" value="HTHTETR"/>
</dbReference>
<dbReference type="PANTHER" id="PTHR43479">
    <property type="entry name" value="ACREF/ENVCD OPERON REPRESSOR-RELATED"/>
    <property type="match status" value="1"/>
</dbReference>
<feature type="domain" description="HTH tetR-type" evidence="3">
    <location>
        <begin position="1"/>
        <end position="61"/>
    </location>
</feature>
<protein>
    <submittedName>
        <fullName evidence="4">AcrR family transcriptional regulator</fullName>
    </submittedName>
</protein>
<keyword evidence="5" id="KW-1185">Reference proteome</keyword>
<dbReference type="InterPro" id="IPR009057">
    <property type="entry name" value="Homeodomain-like_sf"/>
</dbReference>
<accession>A0ABS4KVM3</accession>
<dbReference type="Pfam" id="PF00440">
    <property type="entry name" value="TetR_N"/>
    <property type="match status" value="1"/>
</dbReference>
<dbReference type="Gene3D" id="1.10.357.10">
    <property type="entry name" value="Tetracycline Repressor, domain 2"/>
    <property type="match status" value="1"/>
</dbReference>
<evidence type="ECO:0000313" key="4">
    <source>
        <dbReference type="EMBL" id="MBP2033456.1"/>
    </source>
</evidence>
<gene>
    <name evidence="4" type="ORF">J2Z42_002159</name>
</gene>
<evidence type="ECO:0000313" key="5">
    <source>
        <dbReference type="Proteomes" id="UP001519307"/>
    </source>
</evidence>
<dbReference type="RefSeq" id="WP_209702617.1">
    <property type="nucleotide sequence ID" value="NZ_JAGGLM010000015.1"/>
</dbReference>
<name>A0ABS4KVM3_9CLOT</name>
<proteinExistence type="predicted"/>
<dbReference type="SUPFAM" id="SSF46689">
    <property type="entry name" value="Homeodomain-like"/>
    <property type="match status" value="1"/>
</dbReference>
<comment type="caution">
    <text evidence="4">The sequence shown here is derived from an EMBL/GenBank/DDBJ whole genome shotgun (WGS) entry which is preliminary data.</text>
</comment>
<evidence type="ECO:0000259" key="3">
    <source>
        <dbReference type="PROSITE" id="PS50977"/>
    </source>
</evidence>
<dbReference type="PANTHER" id="PTHR43479:SF11">
    <property type="entry name" value="ACREF_ENVCD OPERON REPRESSOR-RELATED"/>
    <property type="match status" value="1"/>
</dbReference>
<dbReference type="Pfam" id="PF22604">
    <property type="entry name" value="TetR_HI_0893_C"/>
    <property type="match status" value="1"/>
</dbReference>
<dbReference type="InterPro" id="IPR050624">
    <property type="entry name" value="HTH-type_Tx_Regulator"/>
</dbReference>
<keyword evidence="1 2" id="KW-0238">DNA-binding</keyword>
<feature type="DNA-binding region" description="H-T-H motif" evidence="2">
    <location>
        <begin position="24"/>
        <end position="43"/>
    </location>
</feature>
<dbReference type="Proteomes" id="UP001519307">
    <property type="component" value="Unassembled WGS sequence"/>
</dbReference>
<sequence length="185" mass="21125">MDKKTLILKSALKLITENGFHGTPVSMIAKDSGVAAGTIYLHFKNKEDIFDELYIYVKADYNDAIVNGMYEGISVEDEYHLKWTNMVNYLINNPAEAKYIDQYLTSPSADKDLIKDKLEKCAGLKNLYERAITSSLIKDISYETVITAMLGTVNQIFRMHNSNILNIDEKVIEEVFHLFWTGIKK</sequence>
<dbReference type="EMBL" id="JAGGLM010000015">
    <property type="protein sequence ID" value="MBP2033456.1"/>
    <property type="molecule type" value="Genomic_DNA"/>
</dbReference>
<dbReference type="InterPro" id="IPR001647">
    <property type="entry name" value="HTH_TetR"/>
</dbReference>
<dbReference type="InterPro" id="IPR054422">
    <property type="entry name" value="TetR-like_HI_0893_C"/>
</dbReference>
<evidence type="ECO:0000256" key="2">
    <source>
        <dbReference type="PROSITE-ProRule" id="PRU00335"/>
    </source>
</evidence>